<reference evidence="12" key="1">
    <citation type="journal article" date="2015" name="Genome Announc.">
        <title>Complete Genome Sequence of the Bacteriochlorophyll b-Producing Photosynthetic Bacterium Blastochloris viridis.</title>
        <authorList>
            <person name="Tsukatani Y."/>
            <person name="Hirose Y."/>
            <person name="Harada J."/>
            <person name="Misawa N."/>
            <person name="Mori K."/>
            <person name="Inoue K."/>
            <person name="Tamiaki H."/>
        </authorList>
    </citation>
    <scope>NUCLEOTIDE SEQUENCE [LARGE SCALE GENOMIC DNA]</scope>
    <source>
        <strain evidence="12">DSM 133</strain>
    </source>
</reference>
<keyword evidence="5 10" id="KW-0573">Peptidoglycan synthesis</keyword>
<keyword evidence="4 10" id="KW-0133">Cell shape</keyword>
<keyword evidence="10 11" id="KW-0813">Transport</keyword>
<dbReference type="AlphaFoldDB" id="A0A0H5BP38"/>
<gene>
    <name evidence="13" type="primary">murJ_2</name>
    <name evidence="10" type="synonym">murJ</name>
    <name evidence="12" type="ORF">BV133_1120</name>
    <name evidence="13" type="ORF">BVIRIDIS_29770</name>
</gene>
<dbReference type="PANTHER" id="PTHR47019:SF1">
    <property type="entry name" value="LIPID II FLIPPASE MURJ"/>
    <property type="match status" value="1"/>
</dbReference>
<dbReference type="GO" id="GO:0005886">
    <property type="term" value="C:plasma membrane"/>
    <property type="evidence" value="ECO:0007669"/>
    <property type="project" value="UniProtKB-SubCell"/>
</dbReference>
<evidence type="ECO:0000256" key="1">
    <source>
        <dbReference type="ARBA" id="ARBA00004651"/>
    </source>
</evidence>
<evidence type="ECO:0000313" key="13">
    <source>
        <dbReference type="EMBL" id="CUU43949.1"/>
    </source>
</evidence>
<evidence type="ECO:0000256" key="10">
    <source>
        <dbReference type="HAMAP-Rule" id="MF_02078"/>
    </source>
</evidence>
<comment type="function">
    <text evidence="8 10 11">Involved in peptidoglycan biosynthesis. Transports lipid-linked peptidoglycan precursors from the inner to the outer leaflet of the cytoplasmic membrane.</text>
</comment>
<comment type="similarity">
    <text evidence="9 10 11">Belongs to the MurJ/MviN family.</text>
</comment>
<dbReference type="EMBL" id="LN907867">
    <property type="protein sequence ID" value="CUU43949.1"/>
    <property type="molecule type" value="Genomic_DNA"/>
</dbReference>
<dbReference type="STRING" id="1079.BVIR_211"/>
<evidence type="ECO:0000256" key="6">
    <source>
        <dbReference type="ARBA" id="ARBA00022989"/>
    </source>
</evidence>
<feature type="transmembrane region" description="Helical" evidence="10">
    <location>
        <begin position="282"/>
        <end position="300"/>
    </location>
</feature>
<dbReference type="GO" id="GO:0008360">
    <property type="term" value="P:regulation of cell shape"/>
    <property type="evidence" value="ECO:0007669"/>
    <property type="project" value="UniProtKB-UniRule"/>
</dbReference>
<keyword evidence="10" id="KW-0997">Cell inner membrane</keyword>
<dbReference type="KEGG" id="bvr:BVIR_211"/>
<evidence type="ECO:0000256" key="7">
    <source>
        <dbReference type="ARBA" id="ARBA00023136"/>
    </source>
</evidence>
<accession>A0A0H5BP38</accession>
<dbReference type="GO" id="GO:0009252">
    <property type="term" value="P:peptidoglycan biosynthetic process"/>
    <property type="evidence" value="ECO:0007669"/>
    <property type="project" value="UniProtKB-UniRule"/>
</dbReference>
<proteinExistence type="inferred from homology"/>
<evidence type="ECO:0000256" key="3">
    <source>
        <dbReference type="ARBA" id="ARBA00022692"/>
    </source>
</evidence>
<keyword evidence="14" id="KW-1185">Reference proteome</keyword>
<dbReference type="InterPro" id="IPR051050">
    <property type="entry name" value="Lipid_II_flippase_MurJ/MviN"/>
</dbReference>
<keyword evidence="2 10" id="KW-1003">Cell membrane</keyword>
<comment type="subcellular location">
    <subcellularLocation>
        <location evidence="10">Cell inner membrane</location>
        <topology evidence="10">Multi-pass membrane protein</topology>
    </subcellularLocation>
    <subcellularLocation>
        <location evidence="1">Cell membrane</location>
        <topology evidence="1">Multi-pass membrane protein</topology>
    </subcellularLocation>
</comment>
<feature type="transmembrane region" description="Helical" evidence="10">
    <location>
        <begin position="321"/>
        <end position="341"/>
    </location>
</feature>
<feature type="transmembrane region" description="Helical" evidence="10">
    <location>
        <begin position="195"/>
        <end position="217"/>
    </location>
</feature>
<keyword evidence="7 10" id="KW-0472">Membrane</keyword>
<protein>
    <recommendedName>
        <fullName evidence="10">Probable lipid II flippase MurJ</fullName>
    </recommendedName>
</protein>
<dbReference type="PRINTS" id="PR01806">
    <property type="entry name" value="VIRFACTRMVIN"/>
</dbReference>
<dbReference type="GO" id="GO:0034204">
    <property type="term" value="P:lipid translocation"/>
    <property type="evidence" value="ECO:0007669"/>
    <property type="project" value="TreeGrafter"/>
</dbReference>
<reference evidence="13" key="2">
    <citation type="submission" date="2015-11" db="EMBL/GenBank/DDBJ databases">
        <authorList>
            <person name="Zhang Y."/>
            <person name="Guo Z."/>
        </authorList>
    </citation>
    <scope>NUCLEOTIDE SEQUENCE</scope>
    <source>
        <strain evidence="13">1</strain>
    </source>
</reference>
<dbReference type="OrthoDB" id="9816572at2"/>
<evidence type="ECO:0000256" key="5">
    <source>
        <dbReference type="ARBA" id="ARBA00022984"/>
    </source>
</evidence>
<feature type="transmembrane region" description="Helical" evidence="10">
    <location>
        <begin position="162"/>
        <end position="183"/>
    </location>
</feature>
<feature type="transmembrane region" description="Helical" evidence="10">
    <location>
        <begin position="451"/>
        <end position="473"/>
    </location>
</feature>
<dbReference type="NCBIfam" id="TIGR01695">
    <property type="entry name" value="murJ_mviN"/>
    <property type="match status" value="1"/>
</dbReference>
<dbReference type="Pfam" id="PF03023">
    <property type="entry name" value="MurJ"/>
    <property type="match status" value="1"/>
</dbReference>
<feature type="transmembrane region" description="Helical" evidence="10">
    <location>
        <begin position="256"/>
        <end position="276"/>
    </location>
</feature>
<feature type="transmembrane region" description="Helical" evidence="10">
    <location>
        <begin position="87"/>
        <end position="114"/>
    </location>
</feature>
<evidence type="ECO:0000256" key="2">
    <source>
        <dbReference type="ARBA" id="ARBA00022475"/>
    </source>
</evidence>
<evidence type="ECO:0000256" key="4">
    <source>
        <dbReference type="ARBA" id="ARBA00022960"/>
    </source>
</evidence>
<sequence>MAASRSLARKVSTVGAFTLLSRLLGFARDALMAAVLGAGPLADAFVAAFQLPNLARRLLAEGALNAAFVPAWLRLRAEGGAAAARTFTGAVLASLAVLLAAAAAVAAVAMPQLIGLIAPGFAPDDARFALAVTWGRWTVGYAVLAGVVAVLAGVLNAEGRVGAVAGLPIAFNLVMIAALAAALGGGLTGQPAAGALLAAAVLAAGAVQVAVVAVAAARLAEPPVGRLTPSLAPEVRRFFRRAGPGLIAAGIPQLKLMAAVAVASGVPGAASYLWYADRLYELPLGVVSAVVAGVLVPVLAAHARADDGVALVAAQSRAVELAAGLALPAAVGLVVLAGPIARTLFERGAFDAADSATTAAVLAALAFGLPGHVLEKVFAAGAYARGDTATPMTTALIGLGVAIGGGVLLLPAFGASGVAAAVAASGWLNAATLAGAEAWRGRLRLDHPARVALAKIVAAAAAMAVALTAAQTLAAPLAGGTAARAAVLAGLIALGAAVYGAVVHLTGALDLRRLARLGAGAGRDG</sequence>
<keyword evidence="10 11" id="KW-0961">Cell wall biogenesis/degradation</keyword>
<name>A0A0H5BP38_BLAVI</name>
<feature type="transmembrane region" description="Helical" evidence="10">
    <location>
        <begin position="395"/>
        <end position="413"/>
    </location>
</feature>
<evidence type="ECO:0000256" key="9">
    <source>
        <dbReference type="ARBA" id="ARBA00061532"/>
    </source>
</evidence>
<feature type="transmembrane region" description="Helical" evidence="10">
    <location>
        <begin position="419"/>
        <end position="439"/>
    </location>
</feature>
<feature type="transmembrane region" description="Helical" evidence="10">
    <location>
        <begin position="361"/>
        <end position="383"/>
    </location>
</feature>
<dbReference type="InterPro" id="IPR004268">
    <property type="entry name" value="MurJ"/>
</dbReference>
<dbReference type="GO" id="GO:0071555">
    <property type="term" value="P:cell wall organization"/>
    <property type="evidence" value="ECO:0007669"/>
    <property type="project" value="UniProtKB-UniRule"/>
</dbReference>
<dbReference type="GO" id="GO:0015648">
    <property type="term" value="F:lipid-linked peptidoglycan transporter activity"/>
    <property type="evidence" value="ECO:0007669"/>
    <property type="project" value="UniProtKB-UniRule"/>
</dbReference>
<keyword evidence="3 10" id="KW-0812">Transmembrane</keyword>
<evidence type="ECO:0000313" key="12">
    <source>
        <dbReference type="EMBL" id="BAR98713.1"/>
    </source>
</evidence>
<evidence type="ECO:0000313" key="14">
    <source>
        <dbReference type="Proteomes" id="UP000065734"/>
    </source>
</evidence>
<dbReference type="HAMAP" id="MF_02078">
    <property type="entry name" value="MurJ_MviN"/>
    <property type="match status" value="1"/>
</dbReference>
<feature type="transmembrane region" description="Helical" evidence="10">
    <location>
        <begin position="485"/>
        <end position="506"/>
    </location>
</feature>
<feature type="transmembrane region" description="Helical" evidence="10">
    <location>
        <begin position="134"/>
        <end position="155"/>
    </location>
</feature>
<dbReference type="PIRSF" id="PIRSF002869">
    <property type="entry name" value="MviN"/>
    <property type="match status" value="1"/>
</dbReference>
<comment type="pathway">
    <text evidence="10">Cell wall biogenesis; peptidoglycan biosynthesis.</text>
</comment>
<keyword evidence="6 10" id="KW-1133">Transmembrane helix</keyword>
<dbReference type="Proteomes" id="UP000065734">
    <property type="component" value="Chromosome I"/>
</dbReference>
<dbReference type="RefSeq" id="WP_055036058.1">
    <property type="nucleotide sequence ID" value="NZ_AP014854.2"/>
</dbReference>
<dbReference type="EMBL" id="AP014854">
    <property type="protein sequence ID" value="BAR98713.1"/>
    <property type="molecule type" value="Genomic_DNA"/>
</dbReference>
<evidence type="ECO:0000256" key="8">
    <source>
        <dbReference type="ARBA" id="ARBA00060041"/>
    </source>
</evidence>
<organism evidence="13 14">
    <name type="scientific">Blastochloris viridis</name>
    <name type="common">Rhodopseudomonas viridis</name>
    <dbReference type="NCBI Taxonomy" id="1079"/>
    <lineage>
        <taxon>Bacteria</taxon>
        <taxon>Pseudomonadati</taxon>
        <taxon>Pseudomonadota</taxon>
        <taxon>Alphaproteobacteria</taxon>
        <taxon>Hyphomicrobiales</taxon>
        <taxon>Blastochloridaceae</taxon>
        <taxon>Blastochloris</taxon>
    </lineage>
</organism>
<evidence type="ECO:0000256" key="11">
    <source>
        <dbReference type="PIRNR" id="PIRNR002869"/>
    </source>
</evidence>
<dbReference type="UniPathway" id="UPA00219"/>
<reference evidence="14" key="3">
    <citation type="journal article" date="2016" name="Genome Announc.">
        <title>Revised genome sequence of the purple photosynthetic bacterium Blastochloris viridis.</title>
        <authorList>
            <person name="Liu L.N."/>
            <person name="Faulkner M."/>
            <person name="Liu X."/>
            <person name="Huang F."/>
            <person name="Darby A.C."/>
            <person name="Hall N."/>
        </authorList>
    </citation>
    <scope>NUCLEOTIDE SEQUENCE [LARGE SCALE GENOMIC DNA]</scope>
    <source>
        <strain evidence="14">ATCC 19567 / DSM 133 / F</strain>
    </source>
</reference>
<dbReference type="PANTHER" id="PTHR47019">
    <property type="entry name" value="LIPID II FLIPPASE MURJ"/>
    <property type="match status" value="1"/>
</dbReference>